<comment type="caution">
    <text evidence="1">The sequence shown here is derived from an EMBL/GenBank/DDBJ whole genome shotgun (WGS) entry which is preliminary data.</text>
</comment>
<accession>A0AAD6SMU6</accession>
<evidence type="ECO:0000313" key="2">
    <source>
        <dbReference type="Proteomes" id="UP001218188"/>
    </source>
</evidence>
<sequence length="319" mass="35286">MSQLAHRLELPNELLFKILAQLLAHSVHMVVVSSGDITWHMNAHHTLSAVCFSFREIMKGISSKAFQWVATEATEATPNLTHHIRRQLQWLRALAAAIRDPATPGNFSFDAHDSTAPQIVQGYSLYIAIVYLRTQAARSTPEIYQSTSGTIFGAVITLSKVLYSRIVPQEVAIILKNATKDEAELSHIGVLVVKHCALLSGFADALAAEPEPNNEVARLRRDINRIKTEQMINIIESADAEFLILFNRNDPLPCCSTIWISQLPDVYSTLERICEMFSKQPLISDECLTRLQSLVACWAPSPTPVPDSVDTGSQTVIAG</sequence>
<dbReference type="EMBL" id="JARJCM010000094">
    <property type="protein sequence ID" value="KAJ7030092.1"/>
    <property type="molecule type" value="Genomic_DNA"/>
</dbReference>
<proteinExistence type="predicted"/>
<keyword evidence="2" id="KW-1185">Reference proteome</keyword>
<dbReference type="Proteomes" id="UP001218188">
    <property type="component" value="Unassembled WGS sequence"/>
</dbReference>
<protein>
    <submittedName>
        <fullName evidence="1">Uncharacterized protein</fullName>
    </submittedName>
</protein>
<gene>
    <name evidence="1" type="ORF">C8F04DRAFT_1264209</name>
</gene>
<dbReference type="AlphaFoldDB" id="A0AAD6SMU6"/>
<evidence type="ECO:0000313" key="1">
    <source>
        <dbReference type="EMBL" id="KAJ7030092.1"/>
    </source>
</evidence>
<name>A0AAD6SMU6_9AGAR</name>
<reference evidence="1" key="1">
    <citation type="submission" date="2023-03" db="EMBL/GenBank/DDBJ databases">
        <title>Massive genome expansion in bonnet fungi (Mycena s.s.) driven by repeated elements and novel gene families across ecological guilds.</title>
        <authorList>
            <consortium name="Lawrence Berkeley National Laboratory"/>
            <person name="Harder C.B."/>
            <person name="Miyauchi S."/>
            <person name="Viragh M."/>
            <person name="Kuo A."/>
            <person name="Thoen E."/>
            <person name="Andreopoulos B."/>
            <person name="Lu D."/>
            <person name="Skrede I."/>
            <person name="Drula E."/>
            <person name="Henrissat B."/>
            <person name="Morin E."/>
            <person name="Kohler A."/>
            <person name="Barry K."/>
            <person name="LaButti K."/>
            <person name="Morin E."/>
            <person name="Salamov A."/>
            <person name="Lipzen A."/>
            <person name="Mereny Z."/>
            <person name="Hegedus B."/>
            <person name="Baldrian P."/>
            <person name="Stursova M."/>
            <person name="Weitz H."/>
            <person name="Taylor A."/>
            <person name="Grigoriev I.V."/>
            <person name="Nagy L.G."/>
            <person name="Martin F."/>
            <person name="Kauserud H."/>
        </authorList>
    </citation>
    <scope>NUCLEOTIDE SEQUENCE</scope>
    <source>
        <strain evidence="1">CBHHK200</strain>
    </source>
</reference>
<organism evidence="1 2">
    <name type="scientific">Mycena alexandri</name>
    <dbReference type="NCBI Taxonomy" id="1745969"/>
    <lineage>
        <taxon>Eukaryota</taxon>
        <taxon>Fungi</taxon>
        <taxon>Dikarya</taxon>
        <taxon>Basidiomycota</taxon>
        <taxon>Agaricomycotina</taxon>
        <taxon>Agaricomycetes</taxon>
        <taxon>Agaricomycetidae</taxon>
        <taxon>Agaricales</taxon>
        <taxon>Marasmiineae</taxon>
        <taxon>Mycenaceae</taxon>
        <taxon>Mycena</taxon>
    </lineage>
</organism>